<sequence length="163" mass="18137">MNHDLTQSDSSTYEDPLSNYDPIDYESKLQLALAEESADVFGSQPFAQVKPTDTIRHAIQSLYESKESSLLVIDDEKLVGIFTERDVLEKVAERYPKLAEHSVSEVMTAKPTVIYETDPAAAALAAIAVAGHRHVPLIRLDNTPYSVASPRLVFEFIQTHYDA</sequence>
<evidence type="ECO:0000313" key="5">
    <source>
        <dbReference type="Proteomes" id="UP000319817"/>
    </source>
</evidence>
<dbReference type="PROSITE" id="PS51371">
    <property type="entry name" value="CBS"/>
    <property type="match status" value="1"/>
</dbReference>
<dbReference type="AlphaFoldDB" id="A0A517NST7"/>
<dbReference type="Gene3D" id="3.10.580.10">
    <property type="entry name" value="CBS-domain"/>
    <property type="match status" value="1"/>
</dbReference>
<dbReference type="Proteomes" id="UP000319817">
    <property type="component" value="Chromosome"/>
</dbReference>
<gene>
    <name evidence="4" type="primary">kdsD</name>
    <name evidence="4" type="ORF">K239x_21340</name>
</gene>
<keyword evidence="1" id="KW-0677">Repeat</keyword>
<dbReference type="InterPro" id="IPR046342">
    <property type="entry name" value="CBS_dom_sf"/>
</dbReference>
<dbReference type="InterPro" id="IPR000644">
    <property type="entry name" value="CBS_dom"/>
</dbReference>
<evidence type="ECO:0000256" key="2">
    <source>
        <dbReference type="PROSITE-ProRule" id="PRU00703"/>
    </source>
</evidence>
<reference evidence="4 5" key="1">
    <citation type="submission" date="2019-02" db="EMBL/GenBank/DDBJ databases">
        <title>Deep-cultivation of Planctomycetes and their phenomic and genomic characterization uncovers novel biology.</title>
        <authorList>
            <person name="Wiegand S."/>
            <person name="Jogler M."/>
            <person name="Boedeker C."/>
            <person name="Pinto D."/>
            <person name="Vollmers J."/>
            <person name="Rivas-Marin E."/>
            <person name="Kohn T."/>
            <person name="Peeters S.H."/>
            <person name="Heuer A."/>
            <person name="Rast P."/>
            <person name="Oberbeckmann S."/>
            <person name="Bunk B."/>
            <person name="Jeske O."/>
            <person name="Meyerdierks A."/>
            <person name="Storesund J.E."/>
            <person name="Kallscheuer N."/>
            <person name="Luecker S."/>
            <person name="Lage O.M."/>
            <person name="Pohl T."/>
            <person name="Merkel B.J."/>
            <person name="Hornburger P."/>
            <person name="Mueller R.-W."/>
            <person name="Bruemmer F."/>
            <person name="Labrenz M."/>
            <person name="Spormann A.M."/>
            <person name="Op den Camp H."/>
            <person name="Overmann J."/>
            <person name="Amann R."/>
            <person name="Jetten M.S.M."/>
            <person name="Mascher T."/>
            <person name="Medema M.H."/>
            <person name="Devos D.P."/>
            <person name="Kaster A.-K."/>
            <person name="Ovreas L."/>
            <person name="Rohde M."/>
            <person name="Galperin M.Y."/>
            <person name="Jogler C."/>
        </authorList>
    </citation>
    <scope>NUCLEOTIDE SEQUENCE [LARGE SCALE GENOMIC DNA]</scope>
    <source>
        <strain evidence="4 5">K23_9</strain>
    </source>
</reference>
<dbReference type="InterPro" id="IPR051462">
    <property type="entry name" value="CBS_domain-containing"/>
</dbReference>
<dbReference type="EMBL" id="CP036526">
    <property type="protein sequence ID" value="QDT10179.1"/>
    <property type="molecule type" value="Genomic_DNA"/>
</dbReference>
<dbReference type="Pfam" id="PF00571">
    <property type="entry name" value="CBS"/>
    <property type="match status" value="2"/>
</dbReference>
<evidence type="ECO:0000313" key="4">
    <source>
        <dbReference type="EMBL" id="QDT10179.1"/>
    </source>
</evidence>
<organism evidence="4 5">
    <name type="scientific">Stieleria marina</name>
    <dbReference type="NCBI Taxonomy" id="1930275"/>
    <lineage>
        <taxon>Bacteria</taxon>
        <taxon>Pseudomonadati</taxon>
        <taxon>Planctomycetota</taxon>
        <taxon>Planctomycetia</taxon>
        <taxon>Pirellulales</taxon>
        <taxon>Pirellulaceae</taxon>
        <taxon>Stieleria</taxon>
    </lineage>
</organism>
<dbReference type="SUPFAM" id="SSF54631">
    <property type="entry name" value="CBS-domain pair"/>
    <property type="match status" value="1"/>
</dbReference>
<keyword evidence="2" id="KW-0129">CBS domain</keyword>
<dbReference type="PANTHER" id="PTHR48108:SF26">
    <property type="entry name" value="CBS DOMAIN-CONTAINING PROTEIN DDB_G0289609"/>
    <property type="match status" value="1"/>
</dbReference>
<proteinExistence type="predicted"/>
<feature type="domain" description="CBS" evidence="3">
    <location>
        <begin position="42"/>
        <end position="100"/>
    </location>
</feature>
<dbReference type="EC" id="5.3.1.13" evidence="4"/>
<dbReference type="PANTHER" id="PTHR48108">
    <property type="entry name" value="CBS DOMAIN-CONTAINING PROTEIN CBSX2, CHLOROPLASTIC"/>
    <property type="match status" value="1"/>
</dbReference>
<dbReference type="RefSeq" id="WP_145417701.1">
    <property type="nucleotide sequence ID" value="NZ_CP036526.1"/>
</dbReference>
<dbReference type="OrthoDB" id="5295985at2"/>
<protein>
    <submittedName>
        <fullName evidence="4">Arabinose 5-phosphate isomerase KdsD</fullName>
        <ecNumber evidence="4">5.3.1.13</ecNumber>
    </submittedName>
</protein>
<dbReference type="GO" id="GO:0019146">
    <property type="term" value="F:arabinose-5-phosphate isomerase activity"/>
    <property type="evidence" value="ECO:0007669"/>
    <property type="project" value="UniProtKB-EC"/>
</dbReference>
<evidence type="ECO:0000256" key="1">
    <source>
        <dbReference type="ARBA" id="ARBA00022737"/>
    </source>
</evidence>
<keyword evidence="5" id="KW-1185">Reference proteome</keyword>
<accession>A0A517NST7</accession>
<keyword evidence="4" id="KW-0413">Isomerase</keyword>
<evidence type="ECO:0000259" key="3">
    <source>
        <dbReference type="PROSITE" id="PS51371"/>
    </source>
</evidence>
<name>A0A517NST7_9BACT</name>
<dbReference type="SMART" id="SM00116">
    <property type="entry name" value="CBS"/>
    <property type="match status" value="1"/>
</dbReference>